<dbReference type="InterPro" id="IPR044925">
    <property type="entry name" value="His-Me_finger_sf"/>
</dbReference>
<reference evidence="2" key="1">
    <citation type="submission" date="2020-05" db="EMBL/GenBank/DDBJ databases">
        <authorList>
            <person name="Chiriac C."/>
            <person name="Salcher M."/>
            <person name="Ghai R."/>
            <person name="Kavagutti S V."/>
        </authorList>
    </citation>
    <scope>NUCLEOTIDE SEQUENCE</scope>
</reference>
<evidence type="ECO:0000259" key="1">
    <source>
        <dbReference type="Pfam" id="PF13392"/>
    </source>
</evidence>
<dbReference type="GO" id="GO:0004519">
    <property type="term" value="F:endonuclease activity"/>
    <property type="evidence" value="ECO:0007669"/>
    <property type="project" value="UniProtKB-KW"/>
</dbReference>
<keyword evidence="2" id="KW-0255">Endonuclease</keyword>
<dbReference type="Gene3D" id="3.90.75.20">
    <property type="match status" value="1"/>
</dbReference>
<keyword evidence="2" id="KW-0378">Hydrolase</keyword>
<protein>
    <submittedName>
        <fullName evidence="2">Putative NHN endonuclease</fullName>
    </submittedName>
</protein>
<gene>
    <name evidence="2" type="ORF">UFOVP160_23</name>
</gene>
<dbReference type="SUPFAM" id="SSF54060">
    <property type="entry name" value="His-Me finger endonucleases"/>
    <property type="match status" value="1"/>
</dbReference>
<dbReference type="InterPro" id="IPR003615">
    <property type="entry name" value="HNH_nuc"/>
</dbReference>
<feature type="domain" description="HNH nuclease" evidence="1">
    <location>
        <begin position="51"/>
        <end position="93"/>
    </location>
</feature>
<accession>A0A6J7WA97</accession>
<proteinExistence type="predicted"/>
<organism evidence="2">
    <name type="scientific">uncultured Caudovirales phage</name>
    <dbReference type="NCBI Taxonomy" id="2100421"/>
    <lineage>
        <taxon>Viruses</taxon>
        <taxon>Duplodnaviria</taxon>
        <taxon>Heunggongvirae</taxon>
        <taxon>Uroviricota</taxon>
        <taxon>Caudoviricetes</taxon>
        <taxon>Peduoviridae</taxon>
        <taxon>Maltschvirus</taxon>
        <taxon>Maltschvirus maltsch</taxon>
    </lineage>
</organism>
<sequence length="158" mass="18222">MLTYELAHHLFEFKDGILLWKNSKHRNRNGKPCGSPSGNGYIKITIGEKQYLAHRIIYLMHHKHLPNVIDHIDGNTNNNKIENLRESDDSTNQMNSKIRSSNTSGYRNVSWNKVRRLWAVYVKVNKKSIFVGNFKDIELAGLVATEARAKYHGEFARA</sequence>
<dbReference type="EMBL" id="LR798210">
    <property type="protein sequence ID" value="CAB5187249.1"/>
    <property type="molecule type" value="Genomic_DNA"/>
</dbReference>
<keyword evidence="2" id="KW-0540">Nuclease</keyword>
<dbReference type="SUPFAM" id="SSF54171">
    <property type="entry name" value="DNA-binding domain"/>
    <property type="match status" value="1"/>
</dbReference>
<evidence type="ECO:0000313" key="2">
    <source>
        <dbReference type="EMBL" id="CAB5187249.1"/>
    </source>
</evidence>
<name>A0A6J7WA97_9CAUD</name>
<dbReference type="GO" id="GO:0003677">
    <property type="term" value="F:DNA binding"/>
    <property type="evidence" value="ECO:0007669"/>
    <property type="project" value="InterPro"/>
</dbReference>
<dbReference type="InterPro" id="IPR016177">
    <property type="entry name" value="DNA-bd_dom_sf"/>
</dbReference>
<dbReference type="Pfam" id="PF13392">
    <property type="entry name" value="HNH_3"/>
    <property type="match status" value="1"/>
</dbReference>